<sequence>MAPKLNKKQKKQIDALRTKIQKAQVLLTAAKKQPDDPSDITRLQKEIDDHKQQIETIQSTPG</sequence>
<accession>A0A518CH84</accession>
<evidence type="ECO:0000313" key="2">
    <source>
        <dbReference type="EMBL" id="QDU78586.1"/>
    </source>
</evidence>
<feature type="coiled-coil region" evidence="1">
    <location>
        <begin position="6"/>
        <end position="60"/>
    </location>
</feature>
<evidence type="ECO:0000256" key="1">
    <source>
        <dbReference type="SAM" id="Coils"/>
    </source>
</evidence>
<gene>
    <name evidence="2" type="ORF">Pla110_02900</name>
</gene>
<keyword evidence="1" id="KW-0175">Coiled coil</keyword>
<dbReference type="EMBL" id="CP036281">
    <property type="protein sequence ID" value="QDU78586.1"/>
    <property type="molecule type" value="Genomic_DNA"/>
</dbReference>
<dbReference type="Proteomes" id="UP000317178">
    <property type="component" value="Chromosome"/>
</dbReference>
<proteinExistence type="predicted"/>
<name>A0A518CH84_9PLAN</name>
<dbReference type="KEGG" id="plon:Pla110_02900"/>
<protein>
    <submittedName>
        <fullName evidence="2">Uncharacterized protein</fullName>
    </submittedName>
</protein>
<dbReference type="AlphaFoldDB" id="A0A518CH84"/>
<reference evidence="2 3" key="1">
    <citation type="submission" date="2019-02" db="EMBL/GenBank/DDBJ databases">
        <title>Deep-cultivation of Planctomycetes and their phenomic and genomic characterization uncovers novel biology.</title>
        <authorList>
            <person name="Wiegand S."/>
            <person name="Jogler M."/>
            <person name="Boedeker C."/>
            <person name="Pinto D."/>
            <person name="Vollmers J."/>
            <person name="Rivas-Marin E."/>
            <person name="Kohn T."/>
            <person name="Peeters S.H."/>
            <person name="Heuer A."/>
            <person name="Rast P."/>
            <person name="Oberbeckmann S."/>
            <person name="Bunk B."/>
            <person name="Jeske O."/>
            <person name="Meyerdierks A."/>
            <person name="Storesund J.E."/>
            <person name="Kallscheuer N."/>
            <person name="Luecker S."/>
            <person name="Lage O.M."/>
            <person name="Pohl T."/>
            <person name="Merkel B.J."/>
            <person name="Hornburger P."/>
            <person name="Mueller R.-W."/>
            <person name="Bruemmer F."/>
            <person name="Labrenz M."/>
            <person name="Spormann A.M."/>
            <person name="Op den Camp H."/>
            <person name="Overmann J."/>
            <person name="Amann R."/>
            <person name="Jetten M.S.M."/>
            <person name="Mascher T."/>
            <person name="Medema M.H."/>
            <person name="Devos D.P."/>
            <person name="Kaster A.-K."/>
            <person name="Ovreas L."/>
            <person name="Rohde M."/>
            <person name="Galperin M.Y."/>
            <person name="Jogler C."/>
        </authorList>
    </citation>
    <scope>NUCLEOTIDE SEQUENCE [LARGE SCALE GENOMIC DNA]</scope>
    <source>
        <strain evidence="2 3">Pla110</strain>
    </source>
</reference>
<organism evidence="2 3">
    <name type="scientific">Polystyrenella longa</name>
    <dbReference type="NCBI Taxonomy" id="2528007"/>
    <lineage>
        <taxon>Bacteria</taxon>
        <taxon>Pseudomonadati</taxon>
        <taxon>Planctomycetota</taxon>
        <taxon>Planctomycetia</taxon>
        <taxon>Planctomycetales</taxon>
        <taxon>Planctomycetaceae</taxon>
        <taxon>Polystyrenella</taxon>
    </lineage>
</organism>
<dbReference type="RefSeq" id="WP_144992465.1">
    <property type="nucleotide sequence ID" value="NZ_CP036281.1"/>
</dbReference>
<keyword evidence="3" id="KW-1185">Reference proteome</keyword>
<evidence type="ECO:0000313" key="3">
    <source>
        <dbReference type="Proteomes" id="UP000317178"/>
    </source>
</evidence>